<protein>
    <submittedName>
        <fullName evidence="1">Uncharacterized protein</fullName>
    </submittedName>
</protein>
<accession>A0A822Y4A4</accession>
<evidence type="ECO:0000313" key="1">
    <source>
        <dbReference type="EMBL" id="DAD26139.1"/>
    </source>
</evidence>
<organism evidence="1 2">
    <name type="scientific">Nelumbo nucifera</name>
    <name type="common">Sacred lotus</name>
    <dbReference type="NCBI Taxonomy" id="4432"/>
    <lineage>
        <taxon>Eukaryota</taxon>
        <taxon>Viridiplantae</taxon>
        <taxon>Streptophyta</taxon>
        <taxon>Embryophyta</taxon>
        <taxon>Tracheophyta</taxon>
        <taxon>Spermatophyta</taxon>
        <taxon>Magnoliopsida</taxon>
        <taxon>Proteales</taxon>
        <taxon>Nelumbonaceae</taxon>
        <taxon>Nelumbo</taxon>
    </lineage>
</organism>
<proteinExistence type="predicted"/>
<dbReference type="EMBL" id="DUZY01000002">
    <property type="protein sequence ID" value="DAD26139.1"/>
    <property type="molecule type" value="Genomic_DNA"/>
</dbReference>
<evidence type="ECO:0000313" key="2">
    <source>
        <dbReference type="Proteomes" id="UP000607653"/>
    </source>
</evidence>
<dbReference type="AlphaFoldDB" id="A0A822Y4A4"/>
<reference evidence="1 2" key="1">
    <citation type="journal article" date="2020" name="Mol. Biol. Evol.">
        <title>Distinct Expression and Methylation Patterns for Genes with Different Fates following a Single Whole-Genome Duplication in Flowering Plants.</title>
        <authorList>
            <person name="Shi T."/>
            <person name="Rahmani R.S."/>
            <person name="Gugger P.F."/>
            <person name="Wang M."/>
            <person name="Li H."/>
            <person name="Zhang Y."/>
            <person name="Li Z."/>
            <person name="Wang Q."/>
            <person name="Van de Peer Y."/>
            <person name="Marchal K."/>
            <person name="Chen J."/>
        </authorList>
    </citation>
    <scope>NUCLEOTIDE SEQUENCE [LARGE SCALE GENOMIC DNA]</scope>
    <source>
        <tissue evidence="1">Leaf</tissue>
    </source>
</reference>
<keyword evidence="2" id="KW-1185">Reference proteome</keyword>
<name>A0A822Y4A4_NELNU</name>
<dbReference type="Proteomes" id="UP000607653">
    <property type="component" value="Unassembled WGS sequence"/>
</dbReference>
<comment type="caution">
    <text evidence="1">The sequence shown here is derived from an EMBL/GenBank/DDBJ whole genome shotgun (WGS) entry which is preliminary data.</text>
</comment>
<sequence>MLRGNHFLIQLNTEGCSFPYLTDDELIWYFLQAPSTQHSTN</sequence>
<gene>
    <name evidence="1" type="ORF">HUJ06_027607</name>
</gene>